<feature type="region of interest" description="Disordered" evidence="1">
    <location>
        <begin position="89"/>
        <end position="109"/>
    </location>
</feature>
<dbReference type="RefSeq" id="WP_184510445.1">
    <property type="nucleotide sequence ID" value="NZ_JACHVT010000005.1"/>
</dbReference>
<evidence type="ECO:0000313" key="3">
    <source>
        <dbReference type="EMBL" id="MBB2987206.1"/>
    </source>
</evidence>
<evidence type="ECO:0000256" key="2">
    <source>
        <dbReference type="SAM" id="SignalP"/>
    </source>
</evidence>
<dbReference type="AlphaFoldDB" id="A0A839PYY3"/>
<sequence length="290" mass="29953">MAERSAPTPRTRRRPRALVVACASAAVALGALTQSTPLSTAAFSASVRNSTNTIGTAASFTTATCAGVYRASAPAIWYRLDELTGTAAADSSAAGTRTGTYQGTPTRGVPTACPRDTGYAVTFNGSTDYVSYTTSLSTPLTFSSELWFRTTTNRGGLLVGFGASPTGLSTDVDRILYLTNSGQVVFGVNTALKNAITSPGTYRDGAWHHVMATAGLNGLRLYVDGTQVASSALTLSVTFTGAMRVGFDNLAGWPSAPTSNFLAATLDEVAVYNKTLTAADAAAHYSAGQP</sequence>
<dbReference type="Gene3D" id="2.60.120.200">
    <property type="match status" value="1"/>
</dbReference>
<name>A0A839PYY3_9MICO</name>
<accession>A0A839PYY3</accession>
<dbReference type="InterPro" id="IPR013320">
    <property type="entry name" value="ConA-like_dom_sf"/>
</dbReference>
<gene>
    <name evidence="3" type="ORF">FHW14_002389</name>
</gene>
<proteinExistence type="predicted"/>
<dbReference type="Proteomes" id="UP000590811">
    <property type="component" value="Unassembled WGS sequence"/>
</dbReference>
<dbReference type="Pfam" id="PF13385">
    <property type="entry name" value="Laminin_G_3"/>
    <property type="match status" value="1"/>
</dbReference>
<protein>
    <recommendedName>
        <fullName evidence="5">Concanavalin A-like lectin/glucanase superfamily protein</fullName>
    </recommendedName>
</protein>
<reference evidence="3 4" key="1">
    <citation type="submission" date="2020-08" db="EMBL/GenBank/DDBJ databases">
        <title>Genomic Encyclopedia of Type Strains, Phase IV (KMG-V): Genome sequencing to study the core and pangenomes of soil and plant-associated prokaryotes.</title>
        <authorList>
            <person name="Whitman W."/>
        </authorList>
    </citation>
    <scope>NUCLEOTIDE SEQUENCE [LARGE SCALE GENOMIC DNA]</scope>
    <source>
        <strain evidence="3 4">B3ACCR2</strain>
    </source>
</reference>
<feature type="signal peptide" evidence="2">
    <location>
        <begin position="1"/>
        <end position="33"/>
    </location>
</feature>
<feature type="chain" id="PRO_5039701502" description="Concanavalin A-like lectin/glucanase superfamily protein" evidence="2">
    <location>
        <begin position="34"/>
        <end position="290"/>
    </location>
</feature>
<dbReference type="SUPFAM" id="SSF49899">
    <property type="entry name" value="Concanavalin A-like lectins/glucanases"/>
    <property type="match status" value="1"/>
</dbReference>
<dbReference type="CDD" id="cd00110">
    <property type="entry name" value="LamG"/>
    <property type="match status" value="1"/>
</dbReference>
<organism evidence="3 4">
    <name type="scientific">Terracoccus luteus</name>
    <dbReference type="NCBI Taxonomy" id="53356"/>
    <lineage>
        <taxon>Bacteria</taxon>
        <taxon>Bacillati</taxon>
        <taxon>Actinomycetota</taxon>
        <taxon>Actinomycetes</taxon>
        <taxon>Micrococcales</taxon>
        <taxon>Intrasporangiaceae</taxon>
        <taxon>Terracoccus</taxon>
    </lineage>
</organism>
<evidence type="ECO:0000256" key="1">
    <source>
        <dbReference type="SAM" id="MobiDB-lite"/>
    </source>
</evidence>
<dbReference type="EMBL" id="JACHVT010000005">
    <property type="protein sequence ID" value="MBB2987206.1"/>
    <property type="molecule type" value="Genomic_DNA"/>
</dbReference>
<evidence type="ECO:0000313" key="4">
    <source>
        <dbReference type="Proteomes" id="UP000590811"/>
    </source>
</evidence>
<evidence type="ECO:0008006" key="5">
    <source>
        <dbReference type="Google" id="ProtNLM"/>
    </source>
</evidence>
<feature type="compositionally biased region" description="Low complexity" evidence="1">
    <location>
        <begin position="89"/>
        <end position="100"/>
    </location>
</feature>
<keyword evidence="2" id="KW-0732">Signal</keyword>
<comment type="caution">
    <text evidence="3">The sequence shown here is derived from an EMBL/GenBank/DDBJ whole genome shotgun (WGS) entry which is preliminary data.</text>
</comment>
<dbReference type="InterPro" id="IPR001791">
    <property type="entry name" value="Laminin_G"/>
</dbReference>